<dbReference type="NCBIfam" id="TIGR00675">
    <property type="entry name" value="dcm"/>
    <property type="match status" value="1"/>
</dbReference>
<evidence type="ECO:0000256" key="1">
    <source>
        <dbReference type="ARBA" id="ARBA00022603"/>
    </source>
</evidence>
<evidence type="ECO:0000313" key="8">
    <source>
        <dbReference type="Proteomes" id="UP001189429"/>
    </source>
</evidence>
<protein>
    <recommendedName>
        <fullName evidence="9">DNA (cytosine-5-)-methyltransferase</fullName>
    </recommendedName>
</protein>
<dbReference type="PRINTS" id="PR00105">
    <property type="entry name" value="C5METTRFRASE"/>
</dbReference>
<dbReference type="Proteomes" id="UP001189429">
    <property type="component" value="Unassembled WGS sequence"/>
</dbReference>
<dbReference type="PANTHER" id="PTHR46098">
    <property type="entry name" value="TRNA (CYTOSINE(38)-C(5))-METHYLTRANSFERASE"/>
    <property type="match status" value="1"/>
</dbReference>
<comment type="caution">
    <text evidence="7">The sequence shown here is derived from an EMBL/GenBank/DDBJ whole genome shotgun (WGS) entry which is preliminary data.</text>
</comment>
<proteinExistence type="inferred from homology"/>
<feature type="compositionally biased region" description="Basic residues" evidence="6">
    <location>
        <begin position="98"/>
        <end position="107"/>
    </location>
</feature>
<evidence type="ECO:0000313" key="7">
    <source>
        <dbReference type="EMBL" id="CAK0832982.1"/>
    </source>
</evidence>
<keyword evidence="1 4" id="KW-0489">Methyltransferase</keyword>
<dbReference type="InterPro" id="IPR029063">
    <property type="entry name" value="SAM-dependent_MTases_sf"/>
</dbReference>
<evidence type="ECO:0000256" key="6">
    <source>
        <dbReference type="SAM" id="MobiDB-lite"/>
    </source>
</evidence>
<dbReference type="InterPro" id="IPR050750">
    <property type="entry name" value="C5-MTase"/>
</dbReference>
<feature type="region of interest" description="Disordered" evidence="6">
    <location>
        <begin position="232"/>
        <end position="260"/>
    </location>
</feature>
<evidence type="ECO:0000256" key="3">
    <source>
        <dbReference type="ARBA" id="ARBA00022691"/>
    </source>
</evidence>
<dbReference type="Gene3D" id="3.40.50.150">
    <property type="entry name" value="Vaccinia Virus protein VP39"/>
    <property type="match status" value="1"/>
</dbReference>
<gene>
    <name evidence="7" type="ORF">PCOR1329_LOCUS30818</name>
</gene>
<dbReference type="Pfam" id="PF00145">
    <property type="entry name" value="DNA_methylase"/>
    <property type="match status" value="1"/>
</dbReference>
<dbReference type="SUPFAM" id="SSF53335">
    <property type="entry name" value="S-adenosyl-L-methionine-dependent methyltransferases"/>
    <property type="match status" value="1"/>
</dbReference>
<dbReference type="PROSITE" id="PS51679">
    <property type="entry name" value="SAM_MT_C5"/>
    <property type="match status" value="1"/>
</dbReference>
<keyword evidence="8" id="KW-1185">Reference proteome</keyword>
<evidence type="ECO:0000256" key="2">
    <source>
        <dbReference type="ARBA" id="ARBA00022679"/>
    </source>
</evidence>
<feature type="compositionally biased region" description="Basic and acidic residues" evidence="6">
    <location>
        <begin position="232"/>
        <end position="248"/>
    </location>
</feature>
<reference evidence="7" key="1">
    <citation type="submission" date="2023-10" db="EMBL/GenBank/DDBJ databases">
        <authorList>
            <person name="Chen Y."/>
            <person name="Shah S."/>
            <person name="Dougan E. K."/>
            <person name="Thang M."/>
            <person name="Chan C."/>
        </authorList>
    </citation>
    <scope>NUCLEOTIDE SEQUENCE [LARGE SCALE GENOMIC DNA]</scope>
</reference>
<evidence type="ECO:0008006" key="9">
    <source>
        <dbReference type="Google" id="ProtNLM"/>
    </source>
</evidence>
<dbReference type="PANTHER" id="PTHR46098:SF1">
    <property type="entry name" value="TRNA (CYTOSINE(38)-C(5))-METHYLTRANSFERASE"/>
    <property type="match status" value="1"/>
</dbReference>
<organism evidence="7 8">
    <name type="scientific">Prorocentrum cordatum</name>
    <dbReference type="NCBI Taxonomy" id="2364126"/>
    <lineage>
        <taxon>Eukaryota</taxon>
        <taxon>Sar</taxon>
        <taxon>Alveolata</taxon>
        <taxon>Dinophyceae</taxon>
        <taxon>Prorocentrales</taxon>
        <taxon>Prorocentraceae</taxon>
        <taxon>Prorocentrum</taxon>
    </lineage>
</organism>
<feature type="active site" evidence="4">
    <location>
        <position position="413"/>
    </location>
</feature>
<keyword evidence="2 4" id="KW-0808">Transferase</keyword>
<sequence length="721" mass="79007">MDLSFLDALGVNSAKADDVIRRTVVSLRASGDNKDNFQQESIQLIQELWAAEAMHHGSVNETVQIIECIVKALFGNQVLPAVSWSSIAQEAEMSFAKKGNRLKRRADRRNNGNTQEQQKKRNTLSDAAVAHDSWINASATLDPDTSQVPCACDKMAALRVPQGDVEKALQALGKMKPCWKSLMLRMTGAIRMRKGVHTPDDDPDGVFRLIVLPPPLDQQVAAAMHASAAMKVPREAGESEDMAAEKTTGKRNGHGFISGPASSSLPPELFALLERGVAVFEPSIELPSFHTCPPADPRLAELGALPLPAHEDTAQDSSRFGNHQDGIHCCGSLRPFRFIELFSGIGGFRVALDALGGQCVFASDVHPTARAVYRENWPRKLDGGKNDILSGDIRLVPAEAVPEHDILTAGFPCQPFTGLGKQRGVNEPKGQLFLHICRILRTRRPPLALLENVTGLTNTDDGCAMQAVLDEIRSSGYRVAYRVYDSRYLVPQKRKRVYIVAIRADLEDVCNKFRFPWVPDLGRSLGEALERPLPSGEAERLVLSEDQWSRIAASQPFRDNPNNILARLDLPANTLISSYGECKTSSRFCRLSQLVHRCECHQDRFAAADSPPRYFSSRECARIQGFPETFLYSACDGPYSWYRLIGNAVSPPIVCALAGALLCALRHQGQQCTMPGTACAVRLALGSGTEEARSRLLELDVEGPGSLGQIKLRTLLDSLEG</sequence>
<dbReference type="Gene3D" id="3.90.120.10">
    <property type="entry name" value="DNA Methylase, subunit A, domain 2"/>
    <property type="match status" value="1"/>
</dbReference>
<name>A0ABN9SMC9_9DINO</name>
<evidence type="ECO:0000256" key="4">
    <source>
        <dbReference type="PROSITE-ProRule" id="PRU01016"/>
    </source>
</evidence>
<dbReference type="InterPro" id="IPR001525">
    <property type="entry name" value="C5_MeTfrase"/>
</dbReference>
<dbReference type="CDD" id="cd00315">
    <property type="entry name" value="Cyt_C5_DNA_methylase"/>
    <property type="match status" value="1"/>
</dbReference>
<comment type="similarity">
    <text evidence="4 5">Belongs to the class I-like SAM-binding methyltransferase superfamily. C5-methyltransferase family.</text>
</comment>
<evidence type="ECO:0000256" key="5">
    <source>
        <dbReference type="RuleBase" id="RU000416"/>
    </source>
</evidence>
<dbReference type="EMBL" id="CAUYUJ010011969">
    <property type="protein sequence ID" value="CAK0832982.1"/>
    <property type="molecule type" value="Genomic_DNA"/>
</dbReference>
<accession>A0ABN9SMC9</accession>
<feature type="region of interest" description="Disordered" evidence="6">
    <location>
        <begin position="98"/>
        <end position="126"/>
    </location>
</feature>
<keyword evidence="3 4" id="KW-0949">S-adenosyl-L-methionine</keyword>